<dbReference type="Pfam" id="PF13116">
    <property type="entry name" value="YhdP"/>
    <property type="match status" value="1"/>
</dbReference>
<feature type="domain" description="YhdP central" evidence="2">
    <location>
        <begin position="668"/>
        <end position="928"/>
    </location>
</feature>
<keyword evidence="1" id="KW-0472">Membrane</keyword>
<dbReference type="RefSeq" id="WP_123352001.1">
    <property type="nucleotide sequence ID" value="NZ_CP027432.2"/>
</dbReference>
<dbReference type="Proteomes" id="UP000298805">
    <property type="component" value="Chromosome"/>
</dbReference>
<feature type="transmembrane region" description="Helical" evidence="1">
    <location>
        <begin position="6"/>
        <end position="27"/>
    </location>
</feature>
<organism evidence="3 4">
    <name type="scientific">Caminibacter pacificus</name>
    <dbReference type="NCBI Taxonomy" id="1424653"/>
    <lineage>
        <taxon>Bacteria</taxon>
        <taxon>Pseudomonadati</taxon>
        <taxon>Campylobacterota</taxon>
        <taxon>Epsilonproteobacteria</taxon>
        <taxon>Nautiliales</taxon>
        <taxon>Nautiliaceae</taxon>
        <taxon>Caminibacter</taxon>
    </lineage>
</organism>
<sequence>MKSNNASISAIIFVILYFSFAVFISMFKGLHFYNLKFSTLRIKHLFIKIDKKLILEADNIIILPTNYKTDITNLHKQFYYIFNVSKIFQKIDFKNIKYKKIKVKEFLFQNHKITLKSNLLTLNGTIIPKHNYSELFINEIKYANYKIKDLTGSIKYENNIKITTRFRFQDFLYNLKATLADNIITGVLSTKESQIHFNKINIFTKNLNLNFTYDVQAKKYFVTSKSNSLKIQKNKTEIQTKNPFFDITNDKVSFKLYDTHLKDDFKIDSKKIIGTYFFNSYLFARAFDSTIFYKNEKIDVSFLDISYKNLKNINAIIKNIKIHNNVQASTKVCKVIIYNNYKNINCSNNKFKYKFISLTTQLIQLLNNDLSSKTITGKIKNLPITITNTKINIKEKTLNINKINLNNLIFDNIHAKTDDFKTYIIKLHTNASIDKHLKSTLKEFNITIPITQLSGKNDLNTTLIYSKKLDYNISISSKKPIIQYKDILLSSDNLFAKYSSITKNGEFNTTNLYIPFDFLKIKTSFNGKYLQNKYLNIYAKIINLKLLNLLHITNYDEKIAVNLKRKVFYLINLAIMGDYAHNRFYFYSLKQILKFTPFSGIITNGTSVINIYKNSVKILLTLYLKKPLVLNNKPSKNSIFAIMDIDKNNIKIYNQFAHVNIQNLNKLDATIKNADINVNMIIDIIHTVTPLTSKKKTQNKNSKFTAKVVGINTNFIYNKHKFLSEKFTVNYDKELNITSKYKQSSLIGYTKHKYFLLSGKNYSKKELVPLLDIFNHFYKINLDFVLVKSPEDFYTGKVYINKGVVKDLKALNNLIAFLNTIPSLLSLKSPGFSAEGYKIKKGYIDFLYYKNILYFKQIKIDGVNLDFTGKGYIDFNTMTMNLKIMAYMKLNIKNIPVIGKGLSYLLLGKDGSIDVKVVVSGKLDDPKVTQDLGTSIIKTPFELFKRVITLPFNLF</sequence>
<evidence type="ECO:0000313" key="4">
    <source>
        <dbReference type="Proteomes" id="UP000298805"/>
    </source>
</evidence>
<evidence type="ECO:0000259" key="2">
    <source>
        <dbReference type="Pfam" id="PF13116"/>
    </source>
</evidence>
<keyword evidence="4" id="KW-1185">Reference proteome</keyword>
<protein>
    <recommendedName>
        <fullName evidence="2">YhdP central domain-containing protein</fullName>
    </recommendedName>
</protein>
<proteinExistence type="predicted"/>
<keyword evidence="1" id="KW-1133">Transmembrane helix</keyword>
<evidence type="ECO:0000313" key="3">
    <source>
        <dbReference type="EMBL" id="QCI28183.1"/>
    </source>
</evidence>
<keyword evidence="1" id="KW-0812">Transmembrane</keyword>
<accession>A0ABX5TIB0</accession>
<name>A0ABX5TIB0_9BACT</name>
<reference evidence="3" key="1">
    <citation type="submission" date="2019-06" db="EMBL/GenBank/DDBJ databases">
        <title>A comparative analysis of the Nautiliaceae.</title>
        <authorList>
            <person name="Grosche A."/>
            <person name="Smedile F."/>
            <person name="Vetriani C."/>
        </authorList>
    </citation>
    <scope>NUCLEOTIDE SEQUENCE</scope>
    <source>
        <strain evidence="3">TB6</strain>
    </source>
</reference>
<dbReference type="EMBL" id="CP027432">
    <property type="protein sequence ID" value="QCI28183.1"/>
    <property type="molecule type" value="Genomic_DNA"/>
</dbReference>
<evidence type="ECO:0000256" key="1">
    <source>
        <dbReference type="SAM" id="Phobius"/>
    </source>
</evidence>
<dbReference type="InterPro" id="IPR025263">
    <property type="entry name" value="YhdP_central"/>
</dbReference>
<gene>
    <name evidence="3" type="ORF">C6V80_04190</name>
</gene>